<gene>
    <name evidence="4" type="ORF">K444DRAFT_606561</name>
</gene>
<dbReference type="PROSITE" id="PS00028">
    <property type="entry name" value="ZINC_FINGER_C2H2_1"/>
    <property type="match status" value="1"/>
</dbReference>
<sequence>MANDPAQSSISADSVFTPGLGLSGAFGQNQNCIDPTSFTMDYDMNSSAGQTSTLSMVSPSEPFYSDPPSRPRAPLRSEPSDNNAVARATLMLRPSSVRSKQDRTRDSVQSTSSYSPMNSDMSTKWSSKCSSTSSFGGQSVSSFRKPSQKPMHLSVKKPHSRSSSISRASNSIPSSDIPCTDPDCSKTFTRDPDRKRHESSFHKNKVGYTCLLHTCAASCPEPCTDKIHKSSYYNARPDKMKEHLEKVHGWRLKQSEIPEEFRHSYEWQQRGWVCSYCWEDIGSWHDDRDKIAAHHRICRQGCRLCSRE</sequence>
<name>A0A2J6TXE7_9HELO</name>
<evidence type="ECO:0000256" key="2">
    <source>
        <dbReference type="SAM" id="MobiDB-lite"/>
    </source>
</evidence>
<dbReference type="RefSeq" id="XP_024744555.1">
    <property type="nucleotide sequence ID" value="XM_024879016.1"/>
</dbReference>
<dbReference type="InParanoid" id="A0A2J6TXE7"/>
<evidence type="ECO:0000256" key="1">
    <source>
        <dbReference type="PROSITE-ProRule" id="PRU00042"/>
    </source>
</evidence>
<evidence type="ECO:0000313" key="5">
    <source>
        <dbReference type="Proteomes" id="UP000235371"/>
    </source>
</evidence>
<dbReference type="Proteomes" id="UP000235371">
    <property type="component" value="Unassembled WGS sequence"/>
</dbReference>
<evidence type="ECO:0000313" key="4">
    <source>
        <dbReference type="EMBL" id="PMD67651.1"/>
    </source>
</evidence>
<reference evidence="4 5" key="1">
    <citation type="submission" date="2016-04" db="EMBL/GenBank/DDBJ databases">
        <title>A degradative enzymes factory behind the ericoid mycorrhizal symbiosis.</title>
        <authorList>
            <consortium name="DOE Joint Genome Institute"/>
            <person name="Martino E."/>
            <person name="Morin E."/>
            <person name="Grelet G."/>
            <person name="Kuo A."/>
            <person name="Kohler A."/>
            <person name="Daghino S."/>
            <person name="Barry K."/>
            <person name="Choi C."/>
            <person name="Cichocki N."/>
            <person name="Clum A."/>
            <person name="Copeland A."/>
            <person name="Hainaut M."/>
            <person name="Haridas S."/>
            <person name="Labutti K."/>
            <person name="Lindquist E."/>
            <person name="Lipzen A."/>
            <person name="Khouja H.-R."/>
            <person name="Murat C."/>
            <person name="Ohm R."/>
            <person name="Olson A."/>
            <person name="Spatafora J."/>
            <person name="Veneault-Fourrey C."/>
            <person name="Henrissat B."/>
            <person name="Grigoriev I."/>
            <person name="Martin F."/>
            <person name="Perotto S."/>
        </authorList>
    </citation>
    <scope>NUCLEOTIDE SEQUENCE [LARGE SCALE GENOMIC DNA]</scope>
    <source>
        <strain evidence="4 5">E</strain>
    </source>
</reference>
<feature type="domain" description="C2H2-type" evidence="3">
    <location>
        <begin position="177"/>
        <end position="207"/>
    </location>
</feature>
<dbReference type="OrthoDB" id="3548972at2759"/>
<dbReference type="InterPro" id="IPR013087">
    <property type="entry name" value="Znf_C2H2_type"/>
</dbReference>
<protein>
    <recommendedName>
        <fullName evidence="3">C2H2-type domain-containing protein</fullName>
    </recommendedName>
</protein>
<dbReference type="PROSITE" id="PS50157">
    <property type="entry name" value="ZINC_FINGER_C2H2_2"/>
    <property type="match status" value="1"/>
</dbReference>
<feature type="compositionally biased region" description="Polar residues" evidence="2">
    <location>
        <begin position="107"/>
        <end position="118"/>
    </location>
</feature>
<feature type="region of interest" description="Disordered" evidence="2">
    <location>
        <begin position="1"/>
        <end position="178"/>
    </location>
</feature>
<evidence type="ECO:0000259" key="3">
    <source>
        <dbReference type="PROSITE" id="PS50157"/>
    </source>
</evidence>
<keyword evidence="5" id="KW-1185">Reference proteome</keyword>
<feature type="compositionally biased region" description="Polar residues" evidence="2">
    <location>
        <begin position="26"/>
        <end position="58"/>
    </location>
</feature>
<feature type="compositionally biased region" description="Low complexity" evidence="2">
    <location>
        <begin position="161"/>
        <end position="175"/>
    </location>
</feature>
<feature type="compositionally biased region" description="Low complexity" evidence="2">
    <location>
        <begin position="119"/>
        <end position="142"/>
    </location>
</feature>
<dbReference type="GO" id="GO:0008270">
    <property type="term" value="F:zinc ion binding"/>
    <property type="evidence" value="ECO:0007669"/>
    <property type="project" value="UniProtKB-KW"/>
</dbReference>
<keyword evidence="1" id="KW-0862">Zinc</keyword>
<dbReference type="AlphaFoldDB" id="A0A2J6TXE7"/>
<feature type="compositionally biased region" description="Polar residues" evidence="2">
    <location>
        <begin position="1"/>
        <end position="14"/>
    </location>
</feature>
<keyword evidence="1" id="KW-0863">Zinc-finger</keyword>
<accession>A0A2J6TXE7</accession>
<proteinExistence type="predicted"/>
<organism evidence="4 5">
    <name type="scientific">Hyaloscypha bicolor E</name>
    <dbReference type="NCBI Taxonomy" id="1095630"/>
    <lineage>
        <taxon>Eukaryota</taxon>
        <taxon>Fungi</taxon>
        <taxon>Dikarya</taxon>
        <taxon>Ascomycota</taxon>
        <taxon>Pezizomycotina</taxon>
        <taxon>Leotiomycetes</taxon>
        <taxon>Helotiales</taxon>
        <taxon>Hyaloscyphaceae</taxon>
        <taxon>Hyaloscypha</taxon>
        <taxon>Hyaloscypha bicolor</taxon>
    </lineage>
</organism>
<dbReference type="EMBL" id="KZ613740">
    <property type="protein sequence ID" value="PMD67651.1"/>
    <property type="molecule type" value="Genomic_DNA"/>
</dbReference>
<keyword evidence="1" id="KW-0479">Metal-binding</keyword>
<dbReference type="GeneID" id="36587093"/>